<keyword evidence="3" id="KW-0175">Coiled coil</keyword>
<accession>A0A1D6NMV9</accession>
<dbReference type="PaxDb" id="4577-GRMZM2G071322_P01"/>
<comment type="function">
    <text evidence="1">Putative transcription factor.</text>
</comment>
<dbReference type="GO" id="GO:0003700">
    <property type="term" value="F:DNA-binding transcription factor activity"/>
    <property type="evidence" value="ECO:0007669"/>
    <property type="project" value="InterPro"/>
</dbReference>
<evidence type="ECO:0000256" key="2">
    <source>
        <dbReference type="ARBA" id="ARBA00023015"/>
    </source>
</evidence>
<dbReference type="OMA" id="MEENPWI"/>
<name>A0A1D6NMV9_MAIZE</name>
<keyword evidence="5" id="KW-0804">Transcription</keyword>
<reference evidence="8" key="1">
    <citation type="submission" date="2015-12" db="EMBL/GenBank/DDBJ databases">
        <title>Update maize B73 reference genome by single molecule sequencing technologies.</title>
        <authorList>
            <consortium name="Maize Genome Sequencing Project"/>
            <person name="Ware D."/>
        </authorList>
    </citation>
    <scope>NUCLEOTIDE SEQUENCE [LARGE SCALE GENOMIC DNA]</scope>
    <source>
        <tissue evidence="8">Seedling</tissue>
    </source>
</reference>
<evidence type="ECO:0000256" key="1">
    <source>
        <dbReference type="ARBA" id="ARBA00004049"/>
    </source>
</evidence>
<gene>
    <name evidence="8" type="ORF">ZEAMMB73_Zm00001d044519</name>
</gene>
<proteinExistence type="predicted"/>
<keyword evidence="6" id="KW-0539">Nucleus</keyword>
<dbReference type="eggNOG" id="ENOG502QSPQ">
    <property type="taxonomic scope" value="Eukaryota"/>
</dbReference>
<keyword evidence="4" id="KW-0238">DNA-binding</keyword>
<evidence type="ECO:0000256" key="5">
    <source>
        <dbReference type="ARBA" id="ARBA00023163"/>
    </source>
</evidence>
<dbReference type="PANTHER" id="PTHR46373">
    <property type="entry name" value="PROTEIN RKD4"/>
    <property type="match status" value="1"/>
</dbReference>
<dbReference type="Pfam" id="PF02042">
    <property type="entry name" value="RWP-RK"/>
    <property type="match status" value="1"/>
</dbReference>
<dbReference type="AlphaFoldDB" id="A0A1D6NMV9"/>
<dbReference type="PANTHER" id="PTHR46373:SF2">
    <property type="entry name" value="RWP-RK DOMAIN-CONTAINING PROTEIN"/>
    <property type="match status" value="1"/>
</dbReference>
<organism evidence="8">
    <name type="scientific">Zea mays</name>
    <name type="common">Maize</name>
    <dbReference type="NCBI Taxonomy" id="4577"/>
    <lineage>
        <taxon>Eukaryota</taxon>
        <taxon>Viridiplantae</taxon>
        <taxon>Streptophyta</taxon>
        <taxon>Embryophyta</taxon>
        <taxon>Tracheophyta</taxon>
        <taxon>Spermatophyta</taxon>
        <taxon>Magnoliopsida</taxon>
        <taxon>Liliopsida</taxon>
        <taxon>Poales</taxon>
        <taxon>Poaceae</taxon>
        <taxon>PACMAD clade</taxon>
        <taxon>Panicoideae</taxon>
        <taxon>Andropogonodae</taxon>
        <taxon>Andropogoneae</taxon>
        <taxon>Tripsacinae</taxon>
        <taxon>Zea</taxon>
    </lineage>
</organism>
<dbReference type="ExpressionAtlas" id="A0A1D6NMV9">
    <property type="expression patterns" value="baseline"/>
</dbReference>
<keyword evidence="2" id="KW-0805">Transcription regulation</keyword>
<dbReference type="EMBL" id="CM007649">
    <property type="protein sequence ID" value="ONM41503.1"/>
    <property type="molecule type" value="Genomic_DNA"/>
</dbReference>
<dbReference type="PROSITE" id="PS51519">
    <property type="entry name" value="RWP_RK"/>
    <property type="match status" value="1"/>
</dbReference>
<feature type="region of interest" description="Disordered" evidence="7">
    <location>
        <begin position="116"/>
        <end position="147"/>
    </location>
</feature>
<feature type="region of interest" description="Disordered" evidence="7">
    <location>
        <begin position="287"/>
        <end position="311"/>
    </location>
</feature>
<evidence type="ECO:0000256" key="7">
    <source>
        <dbReference type="SAM" id="MobiDB-lite"/>
    </source>
</evidence>
<dbReference type="SMR" id="A0A1D6NMV9"/>
<protein>
    <submittedName>
        <fullName evidence="8">Protein RKD4</fullName>
    </submittedName>
</protein>
<dbReference type="GO" id="GO:0003677">
    <property type="term" value="F:DNA binding"/>
    <property type="evidence" value="ECO:0007669"/>
    <property type="project" value="UniProtKB-KW"/>
</dbReference>
<dbReference type="InterPro" id="IPR044607">
    <property type="entry name" value="RKD-like"/>
</dbReference>
<dbReference type="InParanoid" id="A0A1D6NMV9"/>
<evidence type="ECO:0000256" key="3">
    <source>
        <dbReference type="ARBA" id="ARBA00023054"/>
    </source>
</evidence>
<dbReference type="InterPro" id="IPR003035">
    <property type="entry name" value="RWP-RK_dom"/>
</dbReference>
<evidence type="ECO:0000256" key="4">
    <source>
        <dbReference type="ARBA" id="ARBA00023125"/>
    </source>
</evidence>
<evidence type="ECO:0000256" key="6">
    <source>
        <dbReference type="ARBA" id="ARBA00023242"/>
    </source>
</evidence>
<sequence length="311" mass="34323">MTGLDEALMLPFTDIDLEAFDNAEEQKPPVDQMVMMPPTVEHPAAAGTRAPIIIDGTATVGQNVGGGVVHAHQKAAMTTIEDSSCFRRGASCVDDDMAVVIHHVERRRQAGSTAVALLPPPQPSLPRPRARASGGAGERSAPAAAGKTRMDHIGFDELRKYFYMPITRAAREMNVGLTVLKKRCRELGVARWPHRKMKSLKSLMANVQEMGNGMSPVAVQHELAALETYCALMEENPWIELTDRTKRLRQACFKESYKRRKAAAGNAIETDHIVYSFGQHRRYKQQLLPPPTAGSTSADDRHGQSSRFFCY</sequence>
<evidence type="ECO:0000313" key="8">
    <source>
        <dbReference type="EMBL" id="ONM41503.1"/>
    </source>
</evidence>